<comment type="caution">
    <text evidence="1">The sequence shown here is derived from an EMBL/GenBank/DDBJ whole genome shotgun (WGS) entry which is preliminary data.</text>
</comment>
<organism evidence="1 2">
    <name type="scientific">Coniosporium tulheliwenetii</name>
    <dbReference type="NCBI Taxonomy" id="3383036"/>
    <lineage>
        <taxon>Eukaryota</taxon>
        <taxon>Fungi</taxon>
        <taxon>Dikarya</taxon>
        <taxon>Ascomycota</taxon>
        <taxon>Pezizomycotina</taxon>
        <taxon>Dothideomycetes</taxon>
        <taxon>Dothideomycetes incertae sedis</taxon>
        <taxon>Coniosporium</taxon>
    </lineage>
</organism>
<dbReference type="EMBL" id="JAPDRP010000001">
    <property type="protein sequence ID" value="KAJ9649559.1"/>
    <property type="molecule type" value="Genomic_DNA"/>
</dbReference>
<proteinExistence type="predicted"/>
<dbReference type="Proteomes" id="UP001172680">
    <property type="component" value="Unassembled WGS sequence"/>
</dbReference>
<evidence type="ECO:0000313" key="1">
    <source>
        <dbReference type="EMBL" id="KAJ9649559.1"/>
    </source>
</evidence>
<sequence>MREVKQLAYACIASASTHGFPSSPVLCAAEILPRESSSPEASRALPRSSSRARSTTSEDSQTVLLNSYTADELTPSTTSQRGSSGSQQTPSSSQKADTDEPRKCWICMNDETEDTPESSEWRSPCKCALVAHESCLLDWVADLESPTSRRRTGGSGKIECPQCKSEIVLARPRSYVIDAVRAVERLGGVLMIPGACFVGAYTIYQGCLIHGVSTVYAIFGLEDGSRILGPLYAPLRARDTQSVLLATLKNSMRNLRLDIGLSLIPVTLVAARTTLADSILPILPMLFFATSPQSDEILKIGHWPPSAALSIAMLPYIRAAYNTYYDHVWAPRERKWLKSIQPRAGEVQAGANEGDQDEDDEGQLVPDDGDGVVELNIDLNIIEEFVEHEDAGGDDQEQQQQPRQQEQGDEQQMPGIERGPAPPLHQPPLDAAQAEAAPQNAPPAPPPPRQWRREENVLISTTRIADTVLGALIFPSVAAAVGELLRVSLPLSWIKPRIAGRPTGMLQTRWGRSLIGGCLFVAVKDAVMLYVRWKMAQNHRKRRVLDYDKAKGKVVRPRGS</sequence>
<evidence type="ECO:0000313" key="2">
    <source>
        <dbReference type="Proteomes" id="UP001172680"/>
    </source>
</evidence>
<accession>A0ACC2ZPS4</accession>
<protein>
    <submittedName>
        <fullName evidence="1">Uncharacterized protein</fullName>
    </submittedName>
</protein>
<keyword evidence="2" id="KW-1185">Reference proteome</keyword>
<name>A0ACC2ZPS4_9PEZI</name>
<gene>
    <name evidence="1" type="ORF">H2199_000336</name>
</gene>
<reference evidence="1" key="1">
    <citation type="submission" date="2022-10" db="EMBL/GenBank/DDBJ databases">
        <title>Culturing micro-colonial fungi from biological soil crusts in the Mojave desert and describing Neophaeococcomyces mojavensis, and introducing the new genera and species Taxawa tesnikishii.</title>
        <authorList>
            <person name="Kurbessoian T."/>
            <person name="Stajich J.E."/>
        </authorList>
    </citation>
    <scope>NUCLEOTIDE SEQUENCE</scope>
    <source>
        <strain evidence="1">JES_115</strain>
    </source>
</reference>